<dbReference type="RefSeq" id="WP_023859237.1">
    <property type="nucleotide sequence ID" value="NZ_AWWH01000066.1"/>
</dbReference>
<reference evidence="1 2" key="1">
    <citation type="journal article" date="2014" name="Genome Announc.">
        <title>The Genome of the Predominant Equine Lactobacillus Species, Lactobacillus equi, Is Reflective of Its Lifestyle Adaptations to an Herbivorous Host.</title>
        <authorList>
            <person name="O'Donnell M.M."/>
            <person name="Harris H.M."/>
            <person name="O'Toole P.W."/>
            <person name="Ross R.P."/>
        </authorList>
    </citation>
    <scope>NUCLEOTIDE SEQUENCE [LARGE SCALE GENOMIC DNA]</scope>
    <source>
        <strain evidence="1 2">DPC 6820</strain>
    </source>
</reference>
<keyword evidence="2" id="KW-1185">Reference proteome</keyword>
<name>V7HXA0_9LACO</name>
<dbReference type="Proteomes" id="UP000018559">
    <property type="component" value="Unassembled WGS sequence"/>
</dbReference>
<organism evidence="1 2">
    <name type="scientific">Ligilactobacillus equi DPC 6820</name>
    <dbReference type="NCBI Taxonomy" id="1392007"/>
    <lineage>
        <taxon>Bacteria</taxon>
        <taxon>Bacillati</taxon>
        <taxon>Bacillota</taxon>
        <taxon>Bacilli</taxon>
        <taxon>Lactobacillales</taxon>
        <taxon>Lactobacillaceae</taxon>
        <taxon>Ligilactobacillus</taxon>
    </lineage>
</organism>
<dbReference type="EMBL" id="AWWH01000066">
    <property type="protein sequence ID" value="ETA74522.1"/>
    <property type="molecule type" value="Genomic_DNA"/>
</dbReference>
<dbReference type="AlphaFoldDB" id="V7HXA0"/>
<proteinExistence type="predicted"/>
<accession>V7HXA0</accession>
<evidence type="ECO:0000313" key="1">
    <source>
        <dbReference type="EMBL" id="ETA74522.1"/>
    </source>
</evidence>
<dbReference type="PATRIC" id="fig|1392007.3.peg.659"/>
<sequence length="379" mass="43981">MYYLATSLGNTLFHTADKFSGKKVPIMFDRETQYTDAKPIGYITSKLLYLSCQPEDKLVNPESNARYEDYDWFEWVIPVTYHTREEIIHHLDQSFNYAIVENGAMILQEGHYPSIRPNEDWDKHIDKLIDKHKSQYNKMNYALKLVQSMADDADSNFGNQAHFYGEKQASAELVLASDNPAKAEILDYLKSNLPEWEIYQITDSRYFIIPDWIGKAKALTYLKEHVLGKDSKLITAGSMELDKEFVSLGDITFGNGFGEHDLYQNGISNSTKLLMDELKTHVTFRIKLFIYHRFNNGWGAQYETDPVELKDIPLEELKSLTKEKYDKAPVFQTDDPVEAIQRKNEIENYNSLHSSIDNVFRVPRENTYIMFAIKSVEKN</sequence>
<gene>
    <name evidence="1" type="ORF">LEQ_0387</name>
</gene>
<comment type="caution">
    <text evidence="1">The sequence shown here is derived from an EMBL/GenBank/DDBJ whole genome shotgun (WGS) entry which is preliminary data.</text>
</comment>
<evidence type="ECO:0000313" key="2">
    <source>
        <dbReference type="Proteomes" id="UP000018559"/>
    </source>
</evidence>
<protein>
    <submittedName>
        <fullName evidence="1">Uncharacterized protein</fullName>
    </submittedName>
</protein>